<proteinExistence type="predicted"/>
<keyword evidence="1" id="KW-0378">Hydrolase</keyword>
<keyword evidence="4" id="KW-1185">Reference proteome</keyword>
<accession>A0A9Y2ESM5</accession>
<name>A0A9Y2ESM5_9FIRM</name>
<dbReference type="Pfam" id="PF01520">
    <property type="entry name" value="Amidase_3"/>
    <property type="match status" value="1"/>
</dbReference>
<dbReference type="Gene3D" id="3.40.630.40">
    <property type="entry name" value="Zn-dependent exopeptidases"/>
    <property type="match status" value="1"/>
</dbReference>
<dbReference type="RefSeq" id="WP_147666858.1">
    <property type="nucleotide sequence ID" value="NZ_CP120678.1"/>
</dbReference>
<evidence type="ECO:0000256" key="1">
    <source>
        <dbReference type="ARBA" id="ARBA00022801"/>
    </source>
</evidence>
<organism evidence="3 4">
    <name type="scientific">Selenobaculum gibii</name>
    <dbReference type="NCBI Taxonomy" id="3054208"/>
    <lineage>
        <taxon>Bacteria</taxon>
        <taxon>Bacillati</taxon>
        <taxon>Bacillota</taxon>
        <taxon>Negativicutes</taxon>
        <taxon>Selenomonadales</taxon>
        <taxon>Selenomonadaceae</taxon>
        <taxon>Selenobaculum</taxon>
    </lineage>
</organism>
<protein>
    <submittedName>
        <fullName evidence="3">N-acetylmuramoyl-L-alanine amidase</fullName>
    </submittedName>
</protein>
<dbReference type="InterPro" id="IPR002508">
    <property type="entry name" value="MurNAc-LAA_cat"/>
</dbReference>
<sequence length="175" mass="19357">MRIVINGGHCPGRDCGALGRISQEAEITRELMAAVAGYLRAVGYEVLEVQENDLSQVVKESNDFEADLFVAIHCNGAANRNARGTEVYYFSPKGAIVAQCIQKQIVNSLETLDRGIKESATFYVLKQTNCIAVLVETAFITNEEDEKFLLVKRNEFARAIARGITDYHVILVQEG</sequence>
<dbReference type="EMBL" id="CP120678">
    <property type="protein sequence ID" value="WIW71103.1"/>
    <property type="molecule type" value="Genomic_DNA"/>
</dbReference>
<dbReference type="GO" id="GO:0008745">
    <property type="term" value="F:N-acetylmuramoyl-L-alanine amidase activity"/>
    <property type="evidence" value="ECO:0007669"/>
    <property type="project" value="InterPro"/>
</dbReference>
<evidence type="ECO:0000259" key="2">
    <source>
        <dbReference type="SMART" id="SM00646"/>
    </source>
</evidence>
<evidence type="ECO:0000313" key="3">
    <source>
        <dbReference type="EMBL" id="WIW71103.1"/>
    </source>
</evidence>
<dbReference type="Proteomes" id="UP001243623">
    <property type="component" value="Chromosome"/>
</dbReference>
<dbReference type="PANTHER" id="PTHR30404">
    <property type="entry name" value="N-ACETYLMURAMOYL-L-ALANINE AMIDASE"/>
    <property type="match status" value="1"/>
</dbReference>
<evidence type="ECO:0000313" key="4">
    <source>
        <dbReference type="Proteomes" id="UP001243623"/>
    </source>
</evidence>
<dbReference type="GO" id="GO:0009253">
    <property type="term" value="P:peptidoglycan catabolic process"/>
    <property type="evidence" value="ECO:0007669"/>
    <property type="project" value="InterPro"/>
</dbReference>
<dbReference type="KEGG" id="sgbi:P3F81_01895"/>
<dbReference type="PANTHER" id="PTHR30404:SF0">
    <property type="entry name" value="N-ACETYLMURAMOYL-L-ALANINE AMIDASE AMIC"/>
    <property type="match status" value="1"/>
</dbReference>
<dbReference type="CDD" id="cd02696">
    <property type="entry name" value="MurNAc-LAA"/>
    <property type="match status" value="1"/>
</dbReference>
<gene>
    <name evidence="3" type="ORF">P3F81_01895</name>
</gene>
<dbReference type="SUPFAM" id="SSF53187">
    <property type="entry name" value="Zn-dependent exopeptidases"/>
    <property type="match status" value="1"/>
</dbReference>
<reference evidence="3" key="1">
    <citation type="submission" date="2023-03" db="EMBL/GenBank/DDBJ databases">
        <title>Selenobaculum gbiensis gen. nov. sp. nov., a new bacterium isolated from the gut microbiota of IBD patient.</title>
        <authorList>
            <person name="Yeo S."/>
            <person name="Park H."/>
            <person name="Huh C.S."/>
        </authorList>
    </citation>
    <scope>NUCLEOTIDE SEQUENCE</scope>
    <source>
        <strain evidence="3">ICN-92133</strain>
    </source>
</reference>
<dbReference type="GO" id="GO:0030288">
    <property type="term" value="C:outer membrane-bounded periplasmic space"/>
    <property type="evidence" value="ECO:0007669"/>
    <property type="project" value="TreeGrafter"/>
</dbReference>
<feature type="domain" description="MurNAc-LAA" evidence="2">
    <location>
        <begin position="58"/>
        <end position="165"/>
    </location>
</feature>
<dbReference type="AlphaFoldDB" id="A0A9Y2ESM5"/>
<dbReference type="SMART" id="SM00646">
    <property type="entry name" value="Ami_3"/>
    <property type="match status" value="1"/>
</dbReference>
<dbReference type="InterPro" id="IPR050695">
    <property type="entry name" value="N-acetylmuramoyl_amidase_3"/>
</dbReference>